<name>A0A9W6N773_9HYPH</name>
<dbReference type="Pfam" id="PF13274">
    <property type="entry name" value="SocA_Panacea"/>
    <property type="match status" value="1"/>
</dbReference>
<feature type="domain" description="Antitoxin SocA-like Panacea" evidence="1">
    <location>
        <begin position="32"/>
        <end position="136"/>
    </location>
</feature>
<comment type="caution">
    <text evidence="2">The sequence shown here is derived from an EMBL/GenBank/DDBJ whole genome shotgun (WGS) entry which is preliminary data.</text>
</comment>
<dbReference type="RefSeq" id="WP_271200538.1">
    <property type="nucleotide sequence ID" value="NZ_BSFL01000002.1"/>
</dbReference>
<evidence type="ECO:0000259" key="1">
    <source>
        <dbReference type="Pfam" id="PF13274"/>
    </source>
</evidence>
<evidence type="ECO:0000313" key="3">
    <source>
        <dbReference type="Proteomes" id="UP001143309"/>
    </source>
</evidence>
<dbReference type="EMBL" id="BSFL01000002">
    <property type="protein sequence ID" value="GLK80066.1"/>
    <property type="molecule type" value="Genomic_DNA"/>
</dbReference>
<protein>
    <recommendedName>
        <fullName evidence="1">Antitoxin SocA-like Panacea domain-containing protein</fullName>
    </recommendedName>
</protein>
<dbReference type="InterPro" id="IPR025272">
    <property type="entry name" value="SocA_Panacea"/>
</dbReference>
<keyword evidence="3" id="KW-1185">Reference proteome</keyword>
<gene>
    <name evidence="2" type="ORF">GCM10008174_18070</name>
</gene>
<dbReference type="Proteomes" id="UP001143309">
    <property type="component" value="Unassembled WGS sequence"/>
</dbReference>
<sequence>MASTAPYDARAVANFLLDLADSRGVALTQVTLLKLIYFAHGWYLAAHGKPLVSHDFEAWQYGPVLKVIRDAFKQFGPSPITSRANKLVLQTGEYIRVKSDLLNTDASFVTAIFEEYANFTPWQLSEMTHEPGSPWHRIWHTQEAVGRIALRIRNDDILAHFASIGHRMPIS</sequence>
<evidence type="ECO:0000313" key="2">
    <source>
        <dbReference type="EMBL" id="GLK80066.1"/>
    </source>
</evidence>
<dbReference type="AlphaFoldDB" id="A0A9W6N773"/>
<reference evidence="2" key="2">
    <citation type="submission" date="2023-01" db="EMBL/GenBank/DDBJ databases">
        <authorList>
            <person name="Sun Q."/>
            <person name="Evtushenko L."/>
        </authorList>
    </citation>
    <scope>NUCLEOTIDE SEQUENCE</scope>
    <source>
        <strain evidence="2">VKM B-2748</strain>
    </source>
</reference>
<reference evidence="2" key="1">
    <citation type="journal article" date="2014" name="Int. J. Syst. Evol. Microbiol.">
        <title>Complete genome sequence of Corynebacterium casei LMG S-19264T (=DSM 44701T), isolated from a smear-ripened cheese.</title>
        <authorList>
            <consortium name="US DOE Joint Genome Institute (JGI-PGF)"/>
            <person name="Walter F."/>
            <person name="Albersmeier A."/>
            <person name="Kalinowski J."/>
            <person name="Ruckert C."/>
        </authorList>
    </citation>
    <scope>NUCLEOTIDE SEQUENCE</scope>
    <source>
        <strain evidence="2">VKM B-2748</strain>
    </source>
</reference>
<accession>A0A9W6N773</accession>
<organism evidence="2 3">
    <name type="scientific">Methylopila turkensis</name>
    <dbReference type="NCBI Taxonomy" id="1437816"/>
    <lineage>
        <taxon>Bacteria</taxon>
        <taxon>Pseudomonadati</taxon>
        <taxon>Pseudomonadota</taxon>
        <taxon>Alphaproteobacteria</taxon>
        <taxon>Hyphomicrobiales</taxon>
        <taxon>Methylopilaceae</taxon>
        <taxon>Methylopila</taxon>
    </lineage>
</organism>
<proteinExistence type="predicted"/>